<evidence type="ECO:0000313" key="2">
    <source>
        <dbReference type="Proteomes" id="UP000280842"/>
    </source>
</evidence>
<dbReference type="OrthoDB" id="13547at2"/>
<accession>A0A3M0BEB4</accession>
<name>A0A3M0BEB4_9AQUI</name>
<keyword evidence="2" id="KW-1185">Reference proteome</keyword>
<protein>
    <recommendedName>
        <fullName evidence="3">Nucleotidyltransferase substrate binding protein (TIGR01987 family)</fullName>
    </recommendedName>
</protein>
<dbReference type="Gene3D" id="1.20.120.330">
    <property type="entry name" value="Nucleotidyltransferases domain 2"/>
    <property type="match status" value="1"/>
</dbReference>
<dbReference type="EMBL" id="REFO01000013">
    <property type="protein sequence ID" value="RMA93328.1"/>
    <property type="molecule type" value="Genomic_DNA"/>
</dbReference>
<evidence type="ECO:0000313" key="1">
    <source>
        <dbReference type="EMBL" id="RMA93328.1"/>
    </source>
</evidence>
<organism evidence="1 2">
    <name type="scientific">Hydrogenothermus marinus</name>
    <dbReference type="NCBI Taxonomy" id="133270"/>
    <lineage>
        <taxon>Bacteria</taxon>
        <taxon>Pseudomonadati</taxon>
        <taxon>Aquificota</taxon>
        <taxon>Aquificia</taxon>
        <taxon>Aquificales</taxon>
        <taxon>Hydrogenothermaceae</taxon>
        <taxon>Hydrogenothermus</taxon>
    </lineage>
</organism>
<sequence length="150" mass="18335">MNLEERRKLFCENFRLLKKNIHWFKKSLEKTKQIKDIKNVNEEQLGTMEVLASRYSRSIDILINKLLRSLDYLEFEDISRKLDIIIRAEKRGFVKDFNILIEMKDLRNELAHEYIEENFKEKVKEIIEKSKELIEIINKIEDYVKKYKYC</sequence>
<dbReference type="Proteomes" id="UP000280842">
    <property type="component" value="Unassembled WGS sequence"/>
</dbReference>
<evidence type="ECO:0008006" key="3">
    <source>
        <dbReference type="Google" id="ProtNLM"/>
    </source>
</evidence>
<reference evidence="1 2" key="1">
    <citation type="submission" date="2018-10" db="EMBL/GenBank/DDBJ databases">
        <title>Genomic Encyclopedia of Archaeal and Bacterial Type Strains, Phase II (KMG-II): from individual species to whole genera.</title>
        <authorList>
            <person name="Goeker M."/>
        </authorList>
    </citation>
    <scope>NUCLEOTIDE SEQUENCE [LARGE SCALE GENOMIC DNA]</scope>
    <source>
        <strain evidence="1 2">VM1</strain>
    </source>
</reference>
<dbReference type="SUPFAM" id="SSF81593">
    <property type="entry name" value="Nucleotidyltransferase substrate binding subunit/domain"/>
    <property type="match status" value="1"/>
</dbReference>
<comment type="caution">
    <text evidence="1">The sequence shown here is derived from an EMBL/GenBank/DDBJ whole genome shotgun (WGS) entry which is preliminary data.</text>
</comment>
<proteinExistence type="predicted"/>
<dbReference type="RefSeq" id="WP_121923498.1">
    <property type="nucleotide sequence ID" value="NZ_REFO01000013.1"/>
</dbReference>
<dbReference type="AlphaFoldDB" id="A0A3M0BEB4"/>
<gene>
    <name evidence="1" type="ORF">CLV39_1392</name>
</gene>